<dbReference type="PANTHER" id="PTHR10629:SF34">
    <property type="entry name" value="DNA (CYTOSINE-5)-METHYLTRANSFERASE CMT2"/>
    <property type="match status" value="1"/>
</dbReference>
<protein>
    <recommendedName>
        <fullName evidence="3">DNA (cytosine-5-)-methyltransferase</fullName>
    </recommendedName>
</protein>
<reference evidence="1 2" key="1">
    <citation type="submission" date="2024-02" db="EMBL/GenBank/DDBJ databases">
        <authorList>
            <person name="Vignale AGUSTIN F."/>
            <person name="Sosa J E."/>
            <person name="Modenutti C."/>
        </authorList>
    </citation>
    <scope>NUCLEOTIDE SEQUENCE [LARGE SCALE GENOMIC DNA]</scope>
</reference>
<name>A0ABC8TY58_9AQUA</name>
<accession>A0ABC8TY58</accession>
<organism evidence="1 2">
    <name type="scientific">Ilex paraguariensis</name>
    <name type="common">yerba mate</name>
    <dbReference type="NCBI Taxonomy" id="185542"/>
    <lineage>
        <taxon>Eukaryota</taxon>
        <taxon>Viridiplantae</taxon>
        <taxon>Streptophyta</taxon>
        <taxon>Embryophyta</taxon>
        <taxon>Tracheophyta</taxon>
        <taxon>Spermatophyta</taxon>
        <taxon>Magnoliopsida</taxon>
        <taxon>eudicotyledons</taxon>
        <taxon>Gunneridae</taxon>
        <taxon>Pentapetalae</taxon>
        <taxon>asterids</taxon>
        <taxon>campanulids</taxon>
        <taxon>Aquifoliales</taxon>
        <taxon>Aquifoliaceae</taxon>
        <taxon>Ilex</taxon>
    </lineage>
</organism>
<dbReference type="AlphaFoldDB" id="A0ABC8TY58"/>
<dbReference type="Proteomes" id="UP001642360">
    <property type="component" value="Unassembled WGS sequence"/>
</dbReference>
<evidence type="ECO:0000313" key="1">
    <source>
        <dbReference type="EMBL" id="CAK9172483.1"/>
    </source>
</evidence>
<sequence>MSNLSKLFESSGAEVTSRRFRKPSNIIRSLISSCFEISFILDRRKIYCQVGNAVAVPVGRALGYALGMAVQKLSGDEPLMRLPPKFSHSTTIQLQSLSSED</sequence>
<gene>
    <name evidence="1" type="ORF">ILEXP_LOCUS42135</name>
</gene>
<dbReference type="PANTHER" id="PTHR10629">
    <property type="entry name" value="CYTOSINE-SPECIFIC METHYLTRANSFERASE"/>
    <property type="match status" value="1"/>
</dbReference>
<keyword evidence="2" id="KW-1185">Reference proteome</keyword>
<dbReference type="InterPro" id="IPR029063">
    <property type="entry name" value="SAM-dependent_MTases_sf"/>
</dbReference>
<comment type="caution">
    <text evidence="1">The sequence shown here is derived from an EMBL/GenBank/DDBJ whole genome shotgun (WGS) entry which is preliminary data.</text>
</comment>
<evidence type="ECO:0008006" key="3">
    <source>
        <dbReference type="Google" id="ProtNLM"/>
    </source>
</evidence>
<proteinExistence type="predicted"/>
<evidence type="ECO:0000313" key="2">
    <source>
        <dbReference type="Proteomes" id="UP001642360"/>
    </source>
</evidence>
<dbReference type="InterPro" id="IPR050390">
    <property type="entry name" value="C5-Methyltransferase"/>
</dbReference>
<dbReference type="Gene3D" id="3.40.50.150">
    <property type="entry name" value="Vaccinia Virus protein VP39"/>
    <property type="match status" value="1"/>
</dbReference>
<dbReference type="EMBL" id="CAUOFW020006002">
    <property type="protein sequence ID" value="CAK9172483.1"/>
    <property type="molecule type" value="Genomic_DNA"/>
</dbReference>